<evidence type="ECO:0000313" key="5">
    <source>
        <dbReference type="Proteomes" id="UP000055136"/>
    </source>
</evidence>
<organism evidence="4 5">
    <name type="scientific">Candidatus Tenderia electrophaga</name>
    <dbReference type="NCBI Taxonomy" id="1748243"/>
    <lineage>
        <taxon>Bacteria</taxon>
        <taxon>Pseudomonadati</taxon>
        <taxon>Pseudomonadota</taxon>
        <taxon>Gammaproteobacteria</taxon>
        <taxon>Candidatus Tenderiales</taxon>
        <taxon>Candidatus Tenderiaceae</taxon>
        <taxon>Candidatus Tenderia</taxon>
    </lineage>
</organism>
<dbReference type="GO" id="GO:0042834">
    <property type="term" value="F:peptidoglycan binding"/>
    <property type="evidence" value="ECO:0007669"/>
    <property type="project" value="InterPro"/>
</dbReference>
<evidence type="ECO:0000256" key="2">
    <source>
        <dbReference type="SAM" id="Phobius"/>
    </source>
</evidence>
<dbReference type="KEGG" id="tee:Tel_13350"/>
<dbReference type="InterPro" id="IPR007730">
    <property type="entry name" value="SPOR-like_dom"/>
</dbReference>
<feature type="compositionally biased region" description="Basic and acidic residues" evidence="1">
    <location>
        <begin position="103"/>
        <end position="118"/>
    </location>
</feature>
<feature type="domain" description="SPOR" evidence="3">
    <location>
        <begin position="123"/>
        <end position="202"/>
    </location>
</feature>
<keyword evidence="2" id="KW-1133">Transmembrane helix</keyword>
<name>A0A0S2TG01_9GAMM</name>
<protein>
    <recommendedName>
        <fullName evidence="3">SPOR domain-containing protein</fullName>
    </recommendedName>
</protein>
<dbReference type="Proteomes" id="UP000055136">
    <property type="component" value="Chromosome"/>
</dbReference>
<dbReference type="GO" id="GO:0032153">
    <property type="term" value="C:cell division site"/>
    <property type="evidence" value="ECO:0007669"/>
    <property type="project" value="TreeGrafter"/>
</dbReference>
<keyword evidence="5" id="KW-1185">Reference proteome</keyword>
<dbReference type="GO" id="GO:0032506">
    <property type="term" value="P:cytokinetic process"/>
    <property type="evidence" value="ECO:0007669"/>
    <property type="project" value="TreeGrafter"/>
</dbReference>
<dbReference type="STRING" id="1748243.Tel_13350"/>
<keyword evidence="2" id="KW-0812">Transmembrane</keyword>
<dbReference type="SUPFAM" id="SSF110997">
    <property type="entry name" value="Sporulation related repeat"/>
    <property type="match status" value="1"/>
</dbReference>
<feature type="region of interest" description="Disordered" evidence="1">
    <location>
        <begin position="76"/>
        <end position="121"/>
    </location>
</feature>
<evidence type="ECO:0000259" key="3">
    <source>
        <dbReference type="PROSITE" id="PS51724"/>
    </source>
</evidence>
<reference evidence="4" key="1">
    <citation type="submission" date="2015-10" db="EMBL/GenBank/DDBJ databases">
        <title>Description of Candidatus Tenderia electrophaga gen. nov, sp. nov., an Uncultivated Electroautotroph from a Biocathode Enrichment.</title>
        <authorList>
            <person name="Eddie B.J."/>
            <person name="Malanoski A.P."/>
            <person name="Wang Z."/>
            <person name="Hall R.J."/>
            <person name="Oh S.D."/>
            <person name="Heiner C."/>
            <person name="Lin B."/>
            <person name="Strycharz-Glaven S.M."/>
        </authorList>
    </citation>
    <scope>NUCLEOTIDE SEQUENCE [LARGE SCALE GENOMIC DNA]</scope>
    <source>
        <strain evidence="4">NRL1</strain>
    </source>
</reference>
<dbReference type="Gene3D" id="3.30.70.1070">
    <property type="entry name" value="Sporulation related repeat"/>
    <property type="match status" value="1"/>
</dbReference>
<dbReference type="PROSITE" id="PS51724">
    <property type="entry name" value="SPOR"/>
    <property type="match status" value="1"/>
</dbReference>
<dbReference type="AlphaFoldDB" id="A0A0S2TG01"/>
<sequence>MESAHKQRLIGGIVLLALALILVPSILDFSQDEPDPVQQVEMPEAPDAMQMEVLPLEVWSEPVDPEVDGNERIVEMPEPEQPEPPAQASATPTPKPGAAETKSTPKRDTAKAAPEADSKPVVPAGASAWVVQVASFSDQPKAFKLRDRLRSAGHPSFIERGRSGGATIYRVKVGPVLERTEADQLKKKVDKQTQLNGLVMQYQ</sequence>
<dbReference type="InterPro" id="IPR052521">
    <property type="entry name" value="Cell_div_SPOR-domain"/>
</dbReference>
<dbReference type="PANTHER" id="PTHR38687">
    <property type="entry name" value="CELL DIVISION PROTEIN DEDD-RELATED"/>
    <property type="match status" value="1"/>
</dbReference>
<accession>A0A0S2TG01</accession>
<keyword evidence="2" id="KW-0472">Membrane</keyword>
<evidence type="ECO:0000313" key="4">
    <source>
        <dbReference type="EMBL" id="ALP54036.1"/>
    </source>
</evidence>
<dbReference type="EMBL" id="CP013099">
    <property type="protein sequence ID" value="ALP54036.1"/>
    <property type="molecule type" value="Genomic_DNA"/>
</dbReference>
<dbReference type="PANTHER" id="PTHR38687:SF1">
    <property type="entry name" value="CELL DIVISION PROTEIN DEDD"/>
    <property type="match status" value="1"/>
</dbReference>
<evidence type="ECO:0000256" key="1">
    <source>
        <dbReference type="SAM" id="MobiDB-lite"/>
    </source>
</evidence>
<dbReference type="Pfam" id="PF05036">
    <property type="entry name" value="SPOR"/>
    <property type="match status" value="1"/>
</dbReference>
<feature type="transmembrane region" description="Helical" evidence="2">
    <location>
        <begin position="9"/>
        <end position="27"/>
    </location>
</feature>
<dbReference type="GO" id="GO:0030428">
    <property type="term" value="C:cell septum"/>
    <property type="evidence" value="ECO:0007669"/>
    <property type="project" value="TreeGrafter"/>
</dbReference>
<gene>
    <name evidence="4" type="ORF">Tel_13350</name>
</gene>
<dbReference type="InterPro" id="IPR036680">
    <property type="entry name" value="SPOR-like_sf"/>
</dbReference>
<proteinExistence type="predicted"/>